<keyword evidence="3" id="KW-1185">Reference proteome</keyword>
<comment type="caution">
    <text evidence="2">The sequence shown here is derived from an EMBL/GenBank/DDBJ whole genome shotgun (WGS) entry which is preliminary data.</text>
</comment>
<proteinExistence type="predicted"/>
<accession>A0A9P4HH37</accession>
<name>A0A9P4HH37_9PLEO</name>
<feature type="compositionally biased region" description="Polar residues" evidence="1">
    <location>
        <begin position="252"/>
        <end position="263"/>
    </location>
</feature>
<dbReference type="Proteomes" id="UP000799777">
    <property type="component" value="Unassembled WGS sequence"/>
</dbReference>
<evidence type="ECO:0000313" key="2">
    <source>
        <dbReference type="EMBL" id="KAF2034885.1"/>
    </source>
</evidence>
<gene>
    <name evidence="2" type="ORF">EK21DRAFT_85001</name>
</gene>
<reference evidence="2" key="1">
    <citation type="journal article" date="2020" name="Stud. Mycol.">
        <title>101 Dothideomycetes genomes: a test case for predicting lifestyles and emergence of pathogens.</title>
        <authorList>
            <person name="Haridas S."/>
            <person name="Albert R."/>
            <person name="Binder M."/>
            <person name="Bloem J."/>
            <person name="Labutti K."/>
            <person name="Salamov A."/>
            <person name="Andreopoulos B."/>
            <person name="Baker S."/>
            <person name="Barry K."/>
            <person name="Bills G."/>
            <person name="Bluhm B."/>
            <person name="Cannon C."/>
            <person name="Castanera R."/>
            <person name="Culley D."/>
            <person name="Daum C."/>
            <person name="Ezra D."/>
            <person name="Gonzalez J."/>
            <person name="Henrissat B."/>
            <person name="Kuo A."/>
            <person name="Liang C."/>
            <person name="Lipzen A."/>
            <person name="Lutzoni F."/>
            <person name="Magnuson J."/>
            <person name="Mondo S."/>
            <person name="Nolan M."/>
            <person name="Ohm R."/>
            <person name="Pangilinan J."/>
            <person name="Park H.-J."/>
            <person name="Ramirez L."/>
            <person name="Alfaro M."/>
            <person name="Sun H."/>
            <person name="Tritt A."/>
            <person name="Yoshinaga Y."/>
            <person name="Zwiers L.-H."/>
            <person name="Turgeon B."/>
            <person name="Goodwin S."/>
            <person name="Spatafora J."/>
            <person name="Crous P."/>
            <person name="Grigoriev I."/>
        </authorList>
    </citation>
    <scope>NUCLEOTIDE SEQUENCE</scope>
    <source>
        <strain evidence="2">CBS 110217</strain>
    </source>
</reference>
<feature type="region of interest" description="Disordered" evidence="1">
    <location>
        <begin position="225"/>
        <end position="266"/>
    </location>
</feature>
<protein>
    <submittedName>
        <fullName evidence="2">Uncharacterized protein</fullName>
    </submittedName>
</protein>
<sequence>MGFLYIETPKWKVEILSSADDCPKSGPSRNLHSSIDSSPRRVFGIRRPRLPRSYRLGPYRVYISRNVRKAEEVASQLAELPEDHHCQVLAESPFEASGNCLFELVNPQSLWSIPELSDTLSVVSTANPSTICSWSSSTIHELPSPICASPPMTPLIHHNGVFELETHVPANFVNRQNSAQWNPDPTSGDISHFLDKSFDPLPVREAFHPTQSQAVSLTLQIGTQPSVTPDMTNEDAESTLSPISPITPHSGEANNTPMQQQPDVSPVRLTASPDQDFLTPLAHSEDASQLHDTDVDYIFQRLEATATQDRSVLSMNALPLSEDGFQGPRLPSAIPNPGHHGSFGTETGLGFHLLEYPYTLQAPPWSEGMELSLTHDYHDDNLWHHGWTTKERTLDISIYPMKRSNTANEAYGMRATRVVLTPLPILDRLWSIRRKYVLFVRHNLLESTARVISLDTSARSIAKCNPRTAKPAAYAARRITVQTRSASMSGKSTSFRILGPASDESSNSASRIRSIGWIVARDPASDLELAILPYP</sequence>
<dbReference type="EMBL" id="ML978159">
    <property type="protein sequence ID" value="KAF2034885.1"/>
    <property type="molecule type" value="Genomic_DNA"/>
</dbReference>
<organism evidence="2 3">
    <name type="scientific">Setomelanomma holmii</name>
    <dbReference type="NCBI Taxonomy" id="210430"/>
    <lineage>
        <taxon>Eukaryota</taxon>
        <taxon>Fungi</taxon>
        <taxon>Dikarya</taxon>
        <taxon>Ascomycota</taxon>
        <taxon>Pezizomycotina</taxon>
        <taxon>Dothideomycetes</taxon>
        <taxon>Pleosporomycetidae</taxon>
        <taxon>Pleosporales</taxon>
        <taxon>Pleosporineae</taxon>
        <taxon>Phaeosphaeriaceae</taxon>
        <taxon>Setomelanomma</taxon>
    </lineage>
</organism>
<evidence type="ECO:0000256" key="1">
    <source>
        <dbReference type="SAM" id="MobiDB-lite"/>
    </source>
</evidence>
<dbReference type="AlphaFoldDB" id="A0A9P4HH37"/>
<evidence type="ECO:0000313" key="3">
    <source>
        <dbReference type="Proteomes" id="UP000799777"/>
    </source>
</evidence>